<dbReference type="GeneID" id="116297964"/>
<dbReference type="RefSeq" id="XP_031562144.1">
    <property type="nucleotide sequence ID" value="XM_031706284.1"/>
</dbReference>
<evidence type="ECO:0000256" key="4">
    <source>
        <dbReference type="SAM" id="MobiDB-lite"/>
    </source>
</evidence>
<dbReference type="KEGG" id="aten:116297964"/>
<reference evidence="6" key="1">
    <citation type="submission" date="2025-08" db="UniProtKB">
        <authorList>
            <consortium name="RefSeq"/>
        </authorList>
    </citation>
    <scope>IDENTIFICATION</scope>
    <source>
        <tissue evidence="6">Tentacle</tissue>
    </source>
</reference>
<gene>
    <name evidence="6" type="primary">LOC116297964</name>
</gene>
<keyword evidence="2 3" id="KW-0175">Coiled coil</keyword>
<dbReference type="GO" id="GO:0035556">
    <property type="term" value="P:intracellular signal transduction"/>
    <property type="evidence" value="ECO:0007669"/>
    <property type="project" value="InterPro"/>
</dbReference>
<feature type="region of interest" description="Disordered" evidence="4">
    <location>
        <begin position="267"/>
        <end position="320"/>
    </location>
</feature>
<organism evidence="5 6">
    <name type="scientific">Actinia tenebrosa</name>
    <name type="common">Australian red waratah sea anemone</name>
    <dbReference type="NCBI Taxonomy" id="6105"/>
    <lineage>
        <taxon>Eukaryota</taxon>
        <taxon>Metazoa</taxon>
        <taxon>Cnidaria</taxon>
        <taxon>Anthozoa</taxon>
        <taxon>Hexacorallia</taxon>
        <taxon>Actiniaria</taxon>
        <taxon>Actiniidae</taxon>
        <taxon>Actinia</taxon>
    </lineage>
</organism>
<dbReference type="Proteomes" id="UP000515163">
    <property type="component" value="Unplaced"/>
</dbReference>
<dbReference type="InterPro" id="IPR007940">
    <property type="entry name" value="SH3BP5"/>
</dbReference>
<feature type="compositionally biased region" description="Low complexity" evidence="4">
    <location>
        <begin position="1"/>
        <end position="15"/>
    </location>
</feature>
<dbReference type="FunCoup" id="A0A6P8I0L7">
    <property type="interactions" value="1354"/>
</dbReference>
<keyword evidence="5" id="KW-1185">Reference proteome</keyword>
<dbReference type="OrthoDB" id="446789at2759"/>
<proteinExistence type="inferred from homology"/>
<evidence type="ECO:0000313" key="5">
    <source>
        <dbReference type="Proteomes" id="UP000515163"/>
    </source>
</evidence>
<dbReference type="GO" id="GO:0004860">
    <property type="term" value="F:protein kinase inhibitor activity"/>
    <property type="evidence" value="ECO:0007669"/>
    <property type="project" value="TreeGrafter"/>
</dbReference>
<dbReference type="PANTHER" id="PTHR19423:SF1">
    <property type="entry name" value="SH3 DOMAIN-BINDING PROTEIN 5"/>
    <property type="match status" value="1"/>
</dbReference>
<dbReference type="Pfam" id="PF05276">
    <property type="entry name" value="SH3BP5"/>
    <property type="match status" value="1"/>
</dbReference>
<feature type="compositionally biased region" description="Acidic residues" evidence="4">
    <location>
        <begin position="304"/>
        <end position="313"/>
    </location>
</feature>
<protein>
    <submittedName>
        <fullName evidence="6">SH3 domain-binding protein 5-like</fullName>
    </submittedName>
</protein>
<evidence type="ECO:0000256" key="3">
    <source>
        <dbReference type="SAM" id="Coils"/>
    </source>
</evidence>
<evidence type="ECO:0000313" key="6">
    <source>
        <dbReference type="RefSeq" id="XP_031562144.1"/>
    </source>
</evidence>
<dbReference type="InParanoid" id="A0A6P8I0L7"/>
<sequence>MASSPNPSPSTLNNTEDGEENSGDEDETDEMLDPRVKVELERLNSATTNINELEQELEEMHTIFRQTLSESAFVLKTQANMLGKCVRQSRPYYEELEIAKQIQVETQKAALKYERACSQHQAAKHMVGRAEQKLASTSTEHKSLDPAWQDMLNKAIKKVMDSELKKQKSEQEHLEVAHKLTLANKTVSNLKTKLKSAINKSKIYFDLRDKYMEVLEEHKQHIISLKNQLRDSKQSYSSSLRKLEGISDEIHEMRRSQSQLEMCLSPRQDGVGAEDPPSSTSDSAFEDCSDINEMKRKLEAIDGSIDETLEEEKVETTPSE</sequence>
<dbReference type="PANTHER" id="PTHR19423">
    <property type="entry name" value="SH3 DOMAIN-BINDING PROTEIN 5"/>
    <property type="match status" value="1"/>
</dbReference>
<name>A0A6P8I0L7_ACTTE</name>
<feature type="compositionally biased region" description="Acidic residues" evidence="4">
    <location>
        <begin position="16"/>
        <end position="31"/>
    </location>
</feature>
<dbReference type="GO" id="GO:0005737">
    <property type="term" value="C:cytoplasm"/>
    <property type="evidence" value="ECO:0007669"/>
    <property type="project" value="TreeGrafter"/>
</dbReference>
<evidence type="ECO:0000256" key="1">
    <source>
        <dbReference type="ARBA" id="ARBA00007796"/>
    </source>
</evidence>
<feature type="coiled-coil region" evidence="3">
    <location>
        <begin position="208"/>
        <end position="235"/>
    </location>
</feature>
<feature type="region of interest" description="Disordered" evidence="4">
    <location>
        <begin position="1"/>
        <end position="34"/>
    </location>
</feature>
<feature type="coiled-coil region" evidence="3">
    <location>
        <begin position="36"/>
        <end position="70"/>
    </location>
</feature>
<evidence type="ECO:0000256" key="2">
    <source>
        <dbReference type="ARBA" id="ARBA00023054"/>
    </source>
</evidence>
<dbReference type="AlphaFoldDB" id="A0A6P8I0L7"/>
<comment type="similarity">
    <text evidence="1">Belongs to the SH3BP5 family.</text>
</comment>
<accession>A0A6P8I0L7</accession>